<evidence type="ECO:0000313" key="2">
    <source>
        <dbReference type="EMBL" id="WTS18115.1"/>
    </source>
</evidence>
<dbReference type="EMBL" id="CP108195">
    <property type="protein sequence ID" value="WTS18115.1"/>
    <property type="molecule type" value="Genomic_DNA"/>
</dbReference>
<gene>
    <name evidence="2" type="ORF">OHU69_48345</name>
</gene>
<reference evidence="2" key="1">
    <citation type="submission" date="2022-10" db="EMBL/GenBank/DDBJ databases">
        <title>The complete genomes of actinobacterial strains from the NBC collection.</title>
        <authorList>
            <person name="Joergensen T.S."/>
            <person name="Alvarez Arevalo M."/>
            <person name="Sterndorff E.B."/>
            <person name="Faurdal D."/>
            <person name="Vuksanovic O."/>
            <person name="Mourched A.-S."/>
            <person name="Charusanti P."/>
            <person name="Shaw S."/>
            <person name="Blin K."/>
            <person name="Weber T."/>
        </authorList>
    </citation>
    <scope>NUCLEOTIDE SEQUENCE</scope>
    <source>
        <strain evidence="2">NBC_00119</strain>
    </source>
</reference>
<sequence length="80" mass="8515">MIGAARRSKQIKAYPAAANYAVTASPVAGAALRQAAITAIADGTERITKKNARSHPARPLRRRTQLPPHPPSGQNGMMRT</sequence>
<feature type="compositionally biased region" description="Basic residues" evidence="1">
    <location>
        <begin position="49"/>
        <end position="64"/>
    </location>
</feature>
<dbReference type="AlphaFoldDB" id="A0AAU1ULJ3"/>
<evidence type="ECO:0000256" key="1">
    <source>
        <dbReference type="SAM" id="MobiDB-lite"/>
    </source>
</evidence>
<organism evidence="2">
    <name type="scientific">Streptomyces sp. NBC_00119</name>
    <dbReference type="NCBI Taxonomy" id="2975659"/>
    <lineage>
        <taxon>Bacteria</taxon>
        <taxon>Bacillati</taxon>
        <taxon>Actinomycetota</taxon>
        <taxon>Actinomycetes</taxon>
        <taxon>Kitasatosporales</taxon>
        <taxon>Streptomycetaceae</taxon>
        <taxon>Streptomyces</taxon>
    </lineage>
</organism>
<name>A0AAU1ULJ3_9ACTN</name>
<proteinExistence type="predicted"/>
<protein>
    <submittedName>
        <fullName evidence="2">Uncharacterized protein</fullName>
    </submittedName>
</protein>
<feature type="region of interest" description="Disordered" evidence="1">
    <location>
        <begin position="42"/>
        <end position="80"/>
    </location>
</feature>
<accession>A0AAU1ULJ3</accession>